<dbReference type="Proteomes" id="UP001596337">
    <property type="component" value="Unassembled WGS sequence"/>
</dbReference>
<evidence type="ECO:0000256" key="6">
    <source>
        <dbReference type="SAM" id="MobiDB-lite"/>
    </source>
</evidence>
<sequence>MTEHQTMSDRDNPMSDTDSVSTTDDTTEITTTVSAPETAPDAAPDGAAESTRELPPVVADQVDDDVAPFRPGVGGWVARGLVWALLAWVVFALPGNFLSPFELGVSDVGHASKAAIFAIIGLSLNVLIGYTGTISLGHQAFVGVGAFVSAYVVVDMGLEFWVAVPIAAAVGGVQAAVLGAISLRLTGLYFALVTLAYGLFAEETLFGITAFTGGEGGKNVPRPLGFEDDYTFYYLCLAFLAAVLWVDWRLMRSKGGRALQALRENPRVASSYGIDVKAYTLFAFVVSGIFASIGGALLAQQSTFLVPKTFNFQLALIFILMTVVGGLRNRVGVVIGSVVFALLEEGTLVHLLHLEGILDSTIGLPAEFFGLVIGPILLLLTITLYPGGIGQQVAPIAQWLRGKKFDLHAGKVTEVEVTDVRA</sequence>
<feature type="transmembrane region" description="Helical" evidence="7">
    <location>
        <begin position="136"/>
        <end position="154"/>
    </location>
</feature>
<dbReference type="PANTHER" id="PTHR30482">
    <property type="entry name" value="HIGH-AFFINITY BRANCHED-CHAIN AMINO ACID TRANSPORT SYSTEM PERMEASE"/>
    <property type="match status" value="1"/>
</dbReference>
<evidence type="ECO:0000313" key="9">
    <source>
        <dbReference type="Proteomes" id="UP001596337"/>
    </source>
</evidence>
<feature type="transmembrane region" description="Helical" evidence="7">
    <location>
        <begin position="231"/>
        <end position="248"/>
    </location>
</feature>
<feature type="region of interest" description="Disordered" evidence="6">
    <location>
        <begin position="1"/>
        <end position="52"/>
    </location>
</feature>
<keyword evidence="4 7" id="KW-1133">Transmembrane helix</keyword>
<evidence type="ECO:0000313" key="8">
    <source>
        <dbReference type="EMBL" id="MFC6866290.1"/>
    </source>
</evidence>
<dbReference type="InterPro" id="IPR043428">
    <property type="entry name" value="LivM-like"/>
</dbReference>
<feature type="transmembrane region" description="Helical" evidence="7">
    <location>
        <begin position="334"/>
        <end position="354"/>
    </location>
</feature>
<gene>
    <name evidence="8" type="ORF">ACFQGD_03945</name>
</gene>
<evidence type="ECO:0000256" key="7">
    <source>
        <dbReference type="SAM" id="Phobius"/>
    </source>
</evidence>
<keyword evidence="2" id="KW-1003">Cell membrane</keyword>
<dbReference type="CDD" id="cd06581">
    <property type="entry name" value="TM_PBP1_LivM_like"/>
    <property type="match status" value="1"/>
</dbReference>
<dbReference type="Pfam" id="PF02653">
    <property type="entry name" value="BPD_transp_2"/>
    <property type="match status" value="1"/>
</dbReference>
<feature type="compositionally biased region" description="Basic and acidic residues" evidence="6">
    <location>
        <begin position="1"/>
        <end position="13"/>
    </location>
</feature>
<feature type="transmembrane region" description="Helical" evidence="7">
    <location>
        <begin position="310"/>
        <end position="327"/>
    </location>
</feature>
<feature type="transmembrane region" description="Helical" evidence="7">
    <location>
        <begin position="160"/>
        <end position="181"/>
    </location>
</feature>
<feature type="transmembrane region" description="Helical" evidence="7">
    <location>
        <begin position="80"/>
        <end position="98"/>
    </location>
</feature>
<comment type="caution">
    <text evidence="8">The sequence shown here is derived from an EMBL/GenBank/DDBJ whole genome shotgun (WGS) entry which is preliminary data.</text>
</comment>
<dbReference type="EMBL" id="JBHSXX010000001">
    <property type="protein sequence ID" value="MFC6866290.1"/>
    <property type="molecule type" value="Genomic_DNA"/>
</dbReference>
<keyword evidence="5 7" id="KW-0472">Membrane</keyword>
<name>A0ABW2BTI0_9PSEU</name>
<keyword evidence="9" id="KW-1185">Reference proteome</keyword>
<evidence type="ECO:0000256" key="2">
    <source>
        <dbReference type="ARBA" id="ARBA00022475"/>
    </source>
</evidence>
<dbReference type="PANTHER" id="PTHR30482:SF10">
    <property type="entry name" value="HIGH-AFFINITY BRANCHED-CHAIN AMINO ACID TRANSPORT PROTEIN BRAE"/>
    <property type="match status" value="1"/>
</dbReference>
<feature type="transmembrane region" description="Helical" evidence="7">
    <location>
        <begin position="188"/>
        <end position="211"/>
    </location>
</feature>
<protein>
    <submittedName>
        <fullName evidence="8">Branched-chain amino acid ABC transporter permease</fullName>
    </submittedName>
</protein>
<evidence type="ECO:0000256" key="5">
    <source>
        <dbReference type="ARBA" id="ARBA00023136"/>
    </source>
</evidence>
<proteinExistence type="predicted"/>
<feature type="transmembrane region" description="Helical" evidence="7">
    <location>
        <begin position="110"/>
        <end position="129"/>
    </location>
</feature>
<feature type="transmembrane region" description="Helical" evidence="7">
    <location>
        <begin position="366"/>
        <end position="385"/>
    </location>
</feature>
<comment type="subcellular location">
    <subcellularLocation>
        <location evidence="1">Cell membrane</location>
        <topology evidence="1">Multi-pass membrane protein</topology>
    </subcellularLocation>
</comment>
<dbReference type="InterPro" id="IPR001851">
    <property type="entry name" value="ABC_transp_permease"/>
</dbReference>
<evidence type="ECO:0000256" key="3">
    <source>
        <dbReference type="ARBA" id="ARBA00022692"/>
    </source>
</evidence>
<keyword evidence="3 7" id="KW-0812">Transmembrane</keyword>
<dbReference type="RefSeq" id="WP_345400827.1">
    <property type="nucleotide sequence ID" value="NZ_BAABLA010000102.1"/>
</dbReference>
<evidence type="ECO:0000256" key="4">
    <source>
        <dbReference type="ARBA" id="ARBA00022989"/>
    </source>
</evidence>
<evidence type="ECO:0000256" key="1">
    <source>
        <dbReference type="ARBA" id="ARBA00004651"/>
    </source>
</evidence>
<accession>A0ABW2BTI0</accession>
<reference evidence="9" key="1">
    <citation type="journal article" date="2019" name="Int. J. Syst. Evol. Microbiol.">
        <title>The Global Catalogue of Microorganisms (GCM) 10K type strain sequencing project: providing services to taxonomists for standard genome sequencing and annotation.</title>
        <authorList>
            <consortium name="The Broad Institute Genomics Platform"/>
            <consortium name="The Broad Institute Genome Sequencing Center for Infectious Disease"/>
            <person name="Wu L."/>
            <person name="Ma J."/>
        </authorList>
    </citation>
    <scope>NUCLEOTIDE SEQUENCE [LARGE SCALE GENOMIC DNA]</scope>
    <source>
        <strain evidence="9">KCTC 32255</strain>
    </source>
</reference>
<feature type="compositionally biased region" description="Low complexity" evidence="6">
    <location>
        <begin position="15"/>
        <end position="34"/>
    </location>
</feature>
<feature type="transmembrane region" description="Helical" evidence="7">
    <location>
        <begin position="278"/>
        <end position="298"/>
    </location>
</feature>
<organism evidence="8 9">
    <name type="scientific">Haloechinothrix salitolerans</name>
    <dbReference type="NCBI Taxonomy" id="926830"/>
    <lineage>
        <taxon>Bacteria</taxon>
        <taxon>Bacillati</taxon>
        <taxon>Actinomycetota</taxon>
        <taxon>Actinomycetes</taxon>
        <taxon>Pseudonocardiales</taxon>
        <taxon>Pseudonocardiaceae</taxon>
        <taxon>Haloechinothrix</taxon>
    </lineage>
</organism>